<evidence type="ECO:0000313" key="1">
    <source>
        <dbReference type="EMBL" id="MFD0928567.1"/>
    </source>
</evidence>
<comment type="caution">
    <text evidence="1">The sequence shown here is derived from an EMBL/GenBank/DDBJ whole genome shotgun (WGS) entry which is preliminary data.</text>
</comment>
<gene>
    <name evidence="1" type="ORF">ACFQ1T_02120</name>
</gene>
<dbReference type="EC" id="2.3.1.-" evidence="1"/>
<dbReference type="GO" id="GO:0016746">
    <property type="term" value="F:acyltransferase activity"/>
    <property type="evidence" value="ECO:0007669"/>
    <property type="project" value="UniProtKB-KW"/>
</dbReference>
<protein>
    <submittedName>
        <fullName evidence="1">GNAT family N-acetyltransferase</fullName>
        <ecNumber evidence="1">2.3.1.-</ecNumber>
    </submittedName>
</protein>
<keyword evidence="2" id="KW-1185">Reference proteome</keyword>
<proteinExistence type="predicted"/>
<dbReference type="Proteomes" id="UP001597106">
    <property type="component" value="Unassembled WGS sequence"/>
</dbReference>
<dbReference type="Pfam" id="PF04339">
    <property type="entry name" value="FemAB_like"/>
    <property type="match status" value="1"/>
</dbReference>
<dbReference type="PANTHER" id="PTHR47017:SF1">
    <property type="entry name" value="ACYL-COA"/>
    <property type="match status" value="1"/>
</dbReference>
<reference evidence="2" key="1">
    <citation type="journal article" date="2019" name="Int. J. Syst. Evol. Microbiol.">
        <title>The Global Catalogue of Microorganisms (GCM) 10K type strain sequencing project: providing services to taxonomists for standard genome sequencing and annotation.</title>
        <authorList>
            <consortium name="The Broad Institute Genomics Platform"/>
            <consortium name="The Broad Institute Genome Sequencing Center for Infectious Disease"/>
            <person name="Wu L."/>
            <person name="Ma J."/>
        </authorList>
    </citation>
    <scope>NUCLEOTIDE SEQUENCE [LARGE SCALE GENOMIC DNA]</scope>
    <source>
        <strain evidence="2">CCUG 59685</strain>
    </source>
</reference>
<sequence length="383" mass="43846">MQTALYMDSNLSAETPVFDVEIGYSAAKFPEETWKTLLKDDLEGYRLHLAFDSANVQGFKTGYLAVKKNQVIVCLAPFFITDYNLDTTVQGRLKPLLQKVRERIPFLMRVKLLCVGSPITDACKMTLHPDYPFDPAMMQALNAQLQKIAAKAGASVIAFKDVLARDLQKVGAPLNALGYSTLRNMPVAVNQIAFDSMEAYFASLSYATRKDLRRKLKKRSQIEIREVQGMPSNLDEIYQLYLETYERSELKFEKLTSSFFEFVAGLMPENTRFVLYYLEGKLIAFNMLLHNGHTLMDKYIGMHQPVAAEHNIYFLSWIYNIEMCLRDGITQFQSGQASYEVKKRLGAELEDTYLLFKHTNRFLNQPLACLAKLLAYENFDQNI</sequence>
<dbReference type="EMBL" id="JBHTJW010000001">
    <property type="protein sequence ID" value="MFD0928567.1"/>
    <property type="molecule type" value="Genomic_DNA"/>
</dbReference>
<dbReference type="RefSeq" id="WP_338656656.1">
    <property type="nucleotide sequence ID" value="NZ_JBHTJW010000001.1"/>
</dbReference>
<dbReference type="SUPFAM" id="SSF55729">
    <property type="entry name" value="Acyl-CoA N-acyltransferases (Nat)"/>
    <property type="match status" value="1"/>
</dbReference>
<dbReference type="Gene3D" id="3.40.630.30">
    <property type="match status" value="1"/>
</dbReference>
<organism evidence="1 2">
    <name type="scientific">Methylophilus glucosoxydans</name>
    <dbReference type="NCBI Taxonomy" id="752553"/>
    <lineage>
        <taxon>Bacteria</taxon>
        <taxon>Pseudomonadati</taxon>
        <taxon>Pseudomonadota</taxon>
        <taxon>Betaproteobacteria</taxon>
        <taxon>Nitrosomonadales</taxon>
        <taxon>Methylophilaceae</taxon>
        <taxon>Methylophilus</taxon>
    </lineage>
</organism>
<evidence type="ECO:0000313" key="2">
    <source>
        <dbReference type="Proteomes" id="UP001597106"/>
    </source>
</evidence>
<keyword evidence="1" id="KW-0012">Acyltransferase</keyword>
<dbReference type="InterPro" id="IPR007434">
    <property type="entry name" value="FemAB-like"/>
</dbReference>
<dbReference type="InterPro" id="IPR016181">
    <property type="entry name" value="Acyl_CoA_acyltransferase"/>
</dbReference>
<dbReference type="PANTHER" id="PTHR47017">
    <property type="entry name" value="ACYL-COA"/>
    <property type="match status" value="1"/>
</dbReference>
<accession>A0ABW3GEN3</accession>
<name>A0ABW3GEN3_9PROT</name>
<keyword evidence="1" id="KW-0808">Transferase</keyword>